<evidence type="ECO:0000313" key="6">
    <source>
        <dbReference type="Proteomes" id="UP000183994"/>
    </source>
</evidence>
<dbReference type="AlphaFoldDB" id="A0A1M6YGP0"/>
<feature type="domain" description="Acetyl-CoA hydrolase/transferase N-terminal" evidence="3">
    <location>
        <begin position="7"/>
        <end position="185"/>
    </location>
</feature>
<dbReference type="EMBL" id="FQZU01000049">
    <property type="protein sequence ID" value="SHL17481.1"/>
    <property type="molecule type" value="Genomic_DNA"/>
</dbReference>
<dbReference type="SUPFAM" id="SSF100950">
    <property type="entry name" value="NagB/RpiA/CoA transferase-like"/>
    <property type="match status" value="2"/>
</dbReference>
<dbReference type="OrthoDB" id="9801795at2"/>
<dbReference type="InterPro" id="IPR038460">
    <property type="entry name" value="AcetylCoA_hyd_C_sf"/>
</dbReference>
<dbReference type="PANTHER" id="PTHR21432:SF20">
    <property type="entry name" value="ACETYL-COA HYDROLASE"/>
    <property type="match status" value="1"/>
</dbReference>
<evidence type="ECO:0000259" key="4">
    <source>
        <dbReference type="Pfam" id="PF13336"/>
    </source>
</evidence>
<dbReference type="InterPro" id="IPR046433">
    <property type="entry name" value="ActCoA_hydro"/>
</dbReference>
<accession>A0A1M6YGP0</accession>
<dbReference type="GO" id="GO:0008775">
    <property type="term" value="F:acetate CoA-transferase activity"/>
    <property type="evidence" value="ECO:0007669"/>
    <property type="project" value="InterPro"/>
</dbReference>
<proteinExistence type="inferred from homology"/>
<dbReference type="STRING" id="1121393.SAMN02745216_04753"/>
<name>A0A1M6YGP0_9BACT</name>
<sequence>MNWQELYNKKCVSASEAVAQIQSGDRVVVGHACGSPETLLTAMVAGKEQYTGVELVHMVSMGPSEYCSEENAAHFFHNSLFAGATSRPAVNQGRGIFTPCHFSQIPRLFTDNILPADVTLCMISPPDEHGYCSFGISVDYTKPAAESSRLVIAEVTPHMPRTLGDAFIHVSDIDFIVETNAKPITLPLPKITPTDEAIGGHIAELIKDGDCLQLGIGAVPDSILGFLKDKKDLGVHTEMFSDGVVDLVESGVITCAKKNLHNGKMVATFFMGTERLYKFVHNNPMVMMFPVDYTNNPAVIAQNDNMVSVNSALQVDFNGQVVSDTIGHKQYSGTGGQVDFVRGAAMSKGGRSILAFHSTAAKGKISRVVPRIDPGACVTTARTDVHYIVTEYGVADLRGKSVSERAKALINIAHPDFREDLRAEFENIYLKENPLLRPMPEEHRKRYWPHEARQNFLKQYAQAS</sequence>
<dbReference type="InterPro" id="IPR026888">
    <property type="entry name" value="AcetylCoA_hyd_C"/>
</dbReference>
<dbReference type="Gene3D" id="3.40.1080.10">
    <property type="entry name" value="Glutaconate Coenzyme A-transferase"/>
    <property type="match status" value="1"/>
</dbReference>
<keyword evidence="6" id="KW-1185">Reference proteome</keyword>
<feature type="domain" description="Acetyl-CoA hydrolase/transferase C-terminal" evidence="4">
    <location>
        <begin position="272"/>
        <end position="424"/>
    </location>
</feature>
<organism evidence="5 6">
    <name type="scientific">Desulfatibacillum alkenivorans DSM 16219</name>
    <dbReference type="NCBI Taxonomy" id="1121393"/>
    <lineage>
        <taxon>Bacteria</taxon>
        <taxon>Pseudomonadati</taxon>
        <taxon>Thermodesulfobacteriota</taxon>
        <taxon>Desulfobacteria</taxon>
        <taxon>Desulfobacterales</taxon>
        <taxon>Desulfatibacillaceae</taxon>
        <taxon>Desulfatibacillum</taxon>
    </lineage>
</organism>
<protein>
    <submittedName>
        <fullName evidence="5">4-hydroxybutyrate CoA-transferase</fullName>
    </submittedName>
</protein>
<evidence type="ECO:0000256" key="2">
    <source>
        <dbReference type="ARBA" id="ARBA00022679"/>
    </source>
</evidence>
<dbReference type="Gene3D" id="3.30.750.70">
    <property type="entry name" value="4-hydroxybutyrate coenzyme like domains"/>
    <property type="match status" value="1"/>
</dbReference>
<evidence type="ECO:0000259" key="3">
    <source>
        <dbReference type="Pfam" id="PF02550"/>
    </source>
</evidence>
<dbReference type="Proteomes" id="UP000183994">
    <property type="component" value="Unassembled WGS sequence"/>
</dbReference>
<evidence type="ECO:0000313" key="5">
    <source>
        <dbReference type="EMBL" id="SHL17481.1"/>
    </source>
</evidence>
<dbReference type="PANTHER" id="PTHR21432">
    <property type="entry name" value="ACETYL-COA HYDROLASE-RELATED"/>
    <property type="match status" value="1"/>
</dbReference>
<gene>
    <name evidence="5" type="ORF">SAMN02745216_04753</name>
</gene>
<evidence type="ECO:0000256" key="1">
    <source>
        <dbReference type="ARBA" id="ARBA00009632"/>
    </source>
</evidence>
<dbReference type="RefSeq" id="WP_073478735.1">
    <property type="nucleotide sequence ID" value="NZ_FQZU01000049.1"/>
</dbReference>
<dbReference type="InterPro" id="IPR003702">
    <property type="entry name" value="ActCoA_hydro_N"/>
</dbReference>
<dbReference type="Gene3D" id="3.40.1080.20">
    <property type="entry name" value="Acetyl-CoA hydrolase/transferase C-terminal domain"/>
    <property type="match status" value="1"/>
</dbReference>
<keyword evidence="2 5" id="KW-0808">Transferase</keyword>
<dbReference type="GO" id="GO:0006083">
    <property type="term" value="P:acetate metabolic process"/>
    <property type="evidence" value="ECO:0007669"/>
    <property type="project" value="InterPro"/>
</dbReference>
<dbReference type="Pfam" id="PF13336">
    <property type="entry name" value="AcetylCoA_hyd_C"/>
    <property type="match status" value="1"/>
</dbReference>
<reference evidence="6" key="1">
    <citation type="submission" date="2016-11" db="EMBL/GenBank/DDBJ databases">
        <authorList>
            <person name="Varghese N."/>
            <person name="Submissions S."/>
        </authorList>
    </citation>
    <scope>NUCLEOTIDE SEQUENCE [LARGE SCALE GENOMIC DNA]</scope>
    <source>
        <strain evidence="6">DSM 16219</strain>
    </source>
</reference>
<dbReference type="Pfam" id="PF02550">
    <property type="entry name" value="AcetylCoA_hydro"/>
    <property type="match status" value="1"/>
</dbReference>
<comment type="similarity">
    <text evidence="1">Belongs to the acetyl-CoA hydrolase/transferase family.</text>
</comment>
<dbReference type="InterPro" id="IPR037171">
    <property type="entry name" value="NagB/RpiA_transferase-like"/>
</dbReference>